<protein>
    <submittedName>
        <fullName evidence="3">Fructosamine-3-kinase</fullName>
    </submittedName>
</protein>
<comment type="similarity">
    <text evidence="1">Belongs to the fructosamine kinase family.</text>
</comment>
<accession>A0A1H2N056</accession>
<dbReference type="PANTHER" id="PTHR12149:SF8">
    <property type="entry name" value="PROTEIN-RIBULOSAMINE 3-KINASE"/>
    <property type="match status" value="1"/>
</dbReference>
<dbReference type="AlphaFoldDB" id="A0A1H2N056"/>
<dbReference type="EMBL" id="LT629799">
    <property type="protein sequence ID" value="SDU98810.1"/>
    <property type="molecule type" value="Genomic_DNA"/>
</dbReference>
<dbReference type="Gene3D" id="1.10.510.10">
    <property type="entry name" value="Transferase(Phosphotransferase) domain 1"/>
    <property type="match status" value="1"/>
</dbReference>
<dbReference type="RefSeq" id="WP_091080676.1">
    <property type="nucleotide sequence ID" value="NZ_LT629799.1"/>
</dbReference>
<dbReference type="GO" id="GO:0016301">
    <property type="term" value="F:kinase activity"/>
    <property type="evidence" value="ECO:0007669"/>
    <property type="project" value="UniProtKB-UniRule"/>
</dbReference>
<keyword evidence="4" id="KW-1185">Reference proteome</keyword>
<dbReference type="InterPro" id="IPR011009">
    <property type="entry name" value="Kinase-like_dom_sf"/>
</dbReference>
<evidence type="ECO:0000256" key="1">
    <source>
        <dbReference type="PIRNR" id="PIRNR006221"/>
    </source>
</evidence>
<dbReference type="OrthoDB" id="5291879at2"/>
<evidence type="ECO:0000256" key="2">
    <source>
        <dbReference type="SAM" id="MobiDB-lite"/>
    </source>
</evidence>
<dbReference type="PANTHER" id="PTHR12149">
    <property type="entry name" value="FRUCTOSAMINE 3 KINASE-RELATED PROTEIN"/>
    <property type="match status" value="1"/>
</dbReference>
<dbReference type="Pfam" id="PF03881">
    <property type="entry name" value="Fructosamin_kin"/>
    <property type="match status" value="1"/>
</dbReference>
<dbReference type="Gene3D" id="1.20.1270.240">
    <property type="match status" value="1"/>
</dbReference>
<evidence type="ECO:0000313" key="3">
    <source>
        <dbReference type="EMBL" id="SDU98810.1"/>
    </source>
</evidence>
<keyword evidence="1" id="KW-0808">Transferase</keyword>
<dbReference type="InterPro" id="IPR016477">
    <property type="entry name" value="Fructo-/Ketosamine-3-kinase"/>
</dbReference>
<feature type="region of interest" description="Disordered" evidence="2">
    <location>
        <begin position="1"/>
        <end position="23"/>
    </location>
</feature>
<reference evidence="4" key="1">
    <citation type="submission" date="2016-10" db="EMBL/GenBank/DDBJ databases">
        <authorList>
            <person name="Varghese N."/>
            <person name="Submissions S."/>
        </authorList>
    </citation>
    <scope>NUCLEOTIDE SEQUENCE [LARGE SCALE GENOMIC DNA]</scope>
    <source>
        <strain evidence="4">DSM 21743</strain>
    </source>
</reference>
<name>A0A1H2N056_9ACTN</name>
<organism evidence="3 4">
    <name type="scientific">Microlunatus sagamiharensis</name>
    <dbReference type="NCBI Taxonomy" id="546874"/>
    <lineage>
        <taxon>Bacteria</taxon>
        <taxon>Bacillati</taxon>
        <taxon>Actinomycetota</taxon>
        <taxon>Actinomycetes</taxon>
        <taxon>Propionibacteriales</taxon>
        <taxon>Propionibacteriaceae</taxon>
        <taxon>Microlunatus</taxon>
    </lineage>
</organism>
<sequence length="263" mass="27543">MSGSGPSPTGAGEPYVKHGGPSTPPEYFAVEAAGLRWLAAAPDGAAVVGVREVGRHRIVLDRLETARPTADAAESFGRALARTHAAGAPAFGSPPAGWEGDGFIGRQRMSMRPTATWGTFYAEQRVLPYAREAHDVGHLSAAALAAVERVAERLRGGDLDDDRPPARVHGDLWSGNVVFTPGGVVVIDPAAHGGHGLTDLAMLHLFGVPGLERISAAYADEAGLDAGWEDLIGLHQLHPLLVHAVSHGPAYGQEAGTVARRYR</sequence>
<dbReference type="Gene3D" id="3.30.200.20">
    <property type="entry name" value="Phosphorylase Kinase, domain 1"/>
    <property type="match status" value="1"/>
</dbReference>
<dbReference type="PIRSF" id="PIRSF006221">
    <property type="entry name" value="Ketosamine-3-kinase"/>
    <property type="match status" value="1"/>
</dbReference>
<gene>
    <name evidence="3" type="ORF">SAMN04488544_3059</name>
</gene>
<evidence type="ECO:0000313" key="4">
    <source>
        <dbReference type="Proteomes" id="UP000198825"/>
    </source>
</evidence>
<dbReference type="SUPFAM" id="SSF56112">
    <property type="entry name" value="Protein kinase-like (PK-like)"/>
    <property type="match status" value="1"/>
</dbReference>
<dbReference type="STRING" id="546874.SAMN04488544_3059"/>
<dbReference type="Proteomes" id="UP000198825">
    <property type="component" value="Chromosome I"/>
</dbReference>
<proteinExistence type="inferred from homology"/>
<keyword evidence="1 3" id="KW-0418">Kinase</keyword>